<evidence type="ECO:0000313" key="1">
    <source>
        <dbReference type="EMBL" id="HIZ10256.1"/>
    </source>
</evidence>
<name>A0A9D2IIX6_9FIRM</name>
<organism evidence="1 2">
    <name type="scientific">Candidatus Borkfalkia avicola</name>
    <dbReference type="NCBI Taxonomy" id="2838503"/>
    <lineage>
        <taxon>Bacteria</taxon>
        <taxon>Bacillati</taxon>
        <taxon>Bacillota</taxon>
        <taxon>Clostridia</taxon>
        <taxon>Christensenellales</taxon>
        <taxon>Christensenellaceae</taxon>
        <taxon>Candidatus Borkfalkia</taxon>
    </lineage>
</organism>
<gene>
    <name evidence="1" type="ORF">H9726_07190</name>
</gene>
<sequence>MFEFLRKKKKAKEKPVIAFWKEFEERSDLYLNIIKDDEEDSDDYLWMLGLIRSGLKPCCIDTSVGMEFRIEKGRDPVRLVFLHMNDDYLRQVGDLLEAHYPQSLAGKIEFAVAEF</sequence>
<reference evidence="1" key="1">
    <citation type="journal article" date="2021" name="PeerJ">
        <title>Extensive microbial diversity within the chicken gut microbiome revealed by metagenomics and culture.</title>
        <authorList>
            <person name="Gilroy R."/>
            <person name="Ravi A."/>
            <person name="Getino M."/>
            <person name="Pursley I."/>
            <person name="Horton D.L."/>
            <person name="Alikhan N.F."/>
            <person name="Baker D."/>
            <person name="Gharbi K."/>
            <person name="Hall N."/>
            <person name="Watson M."/>
            <person name="Adriaenssens E.M."/>
            <person name="Foster-Nyarko E."/>
            <person name="Jarju S."/>
            <person name="Secka A."/>
            <person name="Antonio M."/>
            <person name="Oren A."/>
            <person name="Chaudhuri R.R."/>
            <person name="La Ragione R."/>
            <person name="Hildebrand F."/>
            <person name="Pallen M.J."/>
        </authorList>
    </citation>
    <scope>NUCLEOTIDE SEQUENCE</scope>
    <source>
        <strain evidence="1">CHK192-19661</strain>
    </source>
</reference>
<protein>
    <submittedName>
        <fullName evidence="1">Uncharacterized protein</fullName>
    </submittedName>
</protein>
<reference evidence="1" key="2">
    <citation type="submission" date="2021-04" db="EMBL/GenBank/DDBJ databases">
        <authorList>
            <person name="Gilroy R."/>
        </authorList>
    </citation>
    <scope>NUCLEOTIDE SEQUENCE</scope>
    <source>
        <strain evidence="1">CHK192-19661</strain>
    </source>
</reference>
<dbReference type="Proteomes" id="UP000824025">
    <property type="component" value="Unassembled WGS sequence"/>
</dbReference>
<proteinExistence type="predicted"/>
<dbReference type="EMBL" id="DXCF01000035">
    <property type="protein sequence ID" value="HIZ10256.1"/>
    <property type="molecule type" value="Genomic_DNA"/>
</dbReference>
<comment type="caution">
    <text evidence="1">The sequence shown here is derived from an EMBL/GenBank/DDBJ whole genome shotgun (WGS) entry which is preliminary data.</text>
</comment>
<accession>A0A9D2IIX6</accession>
<dbReference type="AlphaFoldDB" id="A0A9D2IIX6"/>
<evidence type="ECO:0000313" key="2">
    <source>
        <dbReference type="Proteomes" id="UP000824025"/>
    </source>
</evidence>